<dbReference type="InterPro" id="IPR036397">
    <property type="entry name" value="RNaseH_sf"/>
</dbReference>
<organism evidence="2">
    <name type="scientific">Lygus hesperus</name>
    <name type="common">Western plant bug</name>
    <dbReference type="NCBI Taxonomy" id="30085"/>
    <lineage>
        <taxon>Eukaryota</taxon>
        <taxon>Metazoa</taxon>
        <taxon>Ecdysozoa</taxon>
        <taxon>Arthropoda</taxon>
        <taxon>Hexapoda</taxon>
        <taxon>Insecta</taxon>
        <taxon>Pterygota</taxon>
        <taxon>Neoptera</taxon>
        <taxon>Paraneoptera</taxon>
        <taxon>Hemiptera</taxon>
        <taxon>Heteroptera</taxon>
        <taxon>Panheteroptera</taxon>
        <taxon>Cimicomorpha</taxon>
        <taxon>Miridae</taxon>
        <taxon>Mirini</taxon>
        <taxon>Lygus</taxon>
    </lineage>
</organism>
<reference evidence="2" key="2">
    <citation type="submission" date="2014-07" db="EMBL/GenBank/DDBJ databases">
        <authorList>
            <person name="Hull J."/>
        </authorList>
    </citation>
    <scope>NUCLEOTIDE SEQUENCE</scope>
</reference>
<dbReference type="PANTHER" id="PTHR42648:SF28">
    <property type="entry name" value="TRANSPOSON-ENCODED PROTEIN WITH RIBONUCLEASE H-LIKE AND RETROVIRUS ZINC FINGER-LIKE DOMAINS"/>
    <property type="match status" value="1"/>
</dbReference>
<dbReference type="AlphaFoldDB" id="A0A0A9Y3V6"/>
<feature type="non-terminal residue" evidence="2">
    <location>
        <position position="1"/>
    </location>
</feature>
<dbReference type="EMBL" id="GBHO01019409">
    <property type="protein sequence ID" value="JAG24195.1"/>
    <property type="molecule type" value="Transcribed_RNA"/>
</dbReference>
<dbReference type="PANTHER" id="PTHR42648">
    <property type="entry name" value="TRANSPOSASE, PUTATIVE-RELATED"/>
    <property type="match status" value="1"/>
</dbReference>
<feature type="domain" description="GAG-pre-integrase" evidence="1">
    <location>
        <begin position="14"/>
        <end position="81"/>
    </location>
</feature>
<evidence type="ECO:0000259" key="1">
    <source>
        <dbReference type="Pfam" id="PF13976"/>
    </source>
</evidence>
<accession>A0A0A9Y3V6</accession>
<dbReference type="Gene3D" id="3.30.420.10">
    <property type="entry name" value="Ribonuclease H-like superfamily/Ribonuclease H"/>
    <property type="match status" value="1"/>
</dbReference>
<reference evidence="2" key="1">
    <citation type="journal article" date="2014" name="PLoS ONE">
        <title>Transcriptome-Based Identification of ABC Transporters in the Western Tarnished Plant Bug Lygus hesperus.</title>
        <authorList>
            <person name="Hull J.J."/>
            <person name="Chaney K."/>
            <person name="Geib S.M."/>
            <person name="Fabrick J.A."/>
            <person name="Brent C.S."/>
            <person name="Walsh D."/>
            <person name="Lavine L.C."/>
        </authorList>
    </citation>
    <scope>NUCLEOTIDE SEQUENCE</scope>
</reference>
<feature type="non-terminal residue" evidence="2">
    <location>
        <position position="142"/>
    </location>
</feature>
<evidence type="ECO:0000313" key="2">
    <source>
        <dbReference type="EMBL" id="JAG24195.1"/>
    </source>
</evidence>
<proteinExistence type="predicted"/>
<name>A0A0A9Y3V6_LYGHE</name>
<gene>
    <name evidence="2" type="primary">POLX_234</name>
    <name evidence="2" type="ORF">CM83_104871</name>
</gene>
<dbReference type="InterPro" id="IPR025724">
    <property type="entry name" value="GAG-pre-integrase_dom"/>
</dbReference>
<dbReference type="Pfam" id="PF13976">
    <property type="entry name" value="gag_pre-integrs"/>
    <property type="match status" value="1"/>
</dbReference>
<dbReference type="InterPro" id="IPR039537">
    <property type="entry name" value="Retrotran_Ty1/copia-like"/>
</dbReference>
<sequence length="142" mass="16110">KEGKVQVVADRVGNLYYVRQAGTEEVAQLVTANPKMELWHKRLGHLNDTDLLSLSKNEQILGLKDLKGKLPPCEICLKGKMSRWPFGTSPLKQNLDLLEIVHTDICGKMRENSLGGAQYFISFTDEKSRWTAIHFLKRKSEA</sequence>
<dbReference type="GO" id="GO:0003676">
    <property type="term" value="F:nucleic acid binding"/>
    <property type="evidence" value="ECO:0007669"/>
    <property type="project" value="InterPro"/>
</dbReference>
<protein>
    <submittedName>
        <fullName evidence="2">Retrovirus-related Pol polyprotein from transposon TNT 1-94</fullName>
    </submittedName>
</protein>